<dbReference type="STRING" id="426355.Mrad2831_0327"/>
<sequence>MATTSFTTAILAGLALAASATVPGPAEARGFGHGRFGHHGGFHHGFHHGGFHHGFRDRFGGRGWWSPTGGYAANSDLGDCRLTVSLVRRRFGRLCR</sequence>
<accession>B1LT45</accession>
<dbReference type="GeneID" id="6136169"/>
<evidence type="ECO:0008006" key="4">
    <source>
        <dbReference type="Google" id="ProtNLM"/>
    </source>
</evidence>
<dbReference type="HOGENOM" id="CLU_2356532_0_0_5"/>
<organism evidence="2 3">
    <name type="scientific">Methylobacterium radiotolerans (strain ATCC 27329 / DSM 1819 / JCM 2831 / NBRC 15690 / NCIMB 10815 / 0-1)</name>
    <dbReference type="NCBI Taxonomy" id="426355"/>
    <lineage>
        <taxon>Bacteria</taxon>
        <taxon>Pseudomonadati</taxon>
        <taxon>Pseudomonadota</taxon>
        <taxon>Alphaproteobacteria</taxon>
        <taxon>Hyphomicrobiales</taxon>
        <taxon>Methylobacteriaceae</taxon>
        <taxon>Methylobacterium</taxon>
    </lineage>
</organism>
<keyword evidence="1" id="KW-0732">Signal</keyword>
<protein>
    <recommendedName>
        <fullName evidence="4">Sulfur globule protein</fullName>
    </recommendedName>
</protein>
<dbReference type="AlphaFoldDB" id="B1LT45"/>
<dbReference type="PATRIC" id="fig|426355.14.peg.354"/>
<feature type="signal peptide" evidence="1">
    <location>
        <begin position="1"/>
        <end position="28"/>
    </location>
</feature>
<dbReference type="RefSeq" id="WP_012317349.1">
    <property type="nucleotide sequence ID" value="NC_010505.1"/>
</dbReference>
<reference evidence="2 3" key="1">
    <citation type="submission" date="2008-03" db="EMBL/GenBank/DDBJ databases">
        <title>Complete sequence of chromosome of Methylobacterium radiotolerans JCM 2831.</title>
        <authorList>
            <consortium name="US DOE Joint Genome Institute"/>
            <person name="Copeland A."/>
            <person name="Lucas S."/>
            <person name="Lapidus A."/>
            <person name="Glavina del Rio T."/>
            <person name="Dalin E."/>
            <person name="Tice H."/>
            <person name="Bruce D."/>
            <person name="Goodwin L."/>
            <person name="Pitluck S."/>
            <person name="Kiss H."/>
            <person name="Brettin T."/>
            <person name="Detter J.C."/>
            <person name="Han C."/>
            <person name="Kuske C.R."/>
            <person name="Schmutz J."/>
            <person name="Larimer F."/>
            <person name="Land M."/>
            <person name="Hauser L."/>
            <person name="Kyrpides N."/>
            <person name="Mikhailova N."/>
            <person name="Marx C.J."/>
            <person name="Richardson P."/>
        </authorList>
    </citation>
    <scope>NUCLEOTIDE SEQUENCE [LARGE SCALE GENOMIC DNA]</scope>
    <source>
        <strain evidence="3">ATCC 27329 / DSM 1819 / JCM 2831 / NBRC 15690 / NCIMB 10815 / 0-1</strain>
    </source>
</reference>
<proteinExistence type="predicted"/>
<evidence type="ECO:0000256" key="1">
    <source>
        <dbReference type="SAM" id="SignalP"/>
    </source>
</evidence>
<dbReference type="KEGG" id="mrd:Mrad2831_0327"/>
<dbReference type="Proteomes" id="UP000006589">
    <property type="component" value="Chromosome"/>
</dbReference>
<dbReference type="eggNOG" id="ENOG5030WIY">
    <property type="taxonomic scope" value="Bacteria"/>
</dbReference>
<evidence type="ECO:0000313" key="3">
    <source>
        <dbReference type="Proteomes" id="UP000006589"/>
    </source>
</evidence>
<dbReference type="EMBL" id="CP001001">
    <property type="protein sequence ID" value="ACB22351.1"/>
    <property type="molecule type" value="Genomic_DNA"/>
</dbReference>
<name>B1LT45_METRJ</name>
<gene>
    <name evidence="2" type="ordered locus">Mrad2831_0327</name>
</gene>
<evidence type="ECO:0000313" key="2">
    <source>
        <dbReference type="EMBL" id="ACB22351.1"/>
    </source>
</evidence>
<feature type="chain" id="PRO_5002767950" description="Sulfur globule protein" evidence="1">
    <location>
        <begin position="29"/>
        <end position="96"/>
    </location>
</feature>